<keyword evidence="2" id="KW-1185">Reference proteome</keyword>
<accession>A0ABD0Y0U8</accession>
<dbReference type="EMBL" id="JAGEUA010000002">
    <property type="protein sequence ID" value="KAL1006951.1"/>
    <property type="molecule type" value="Genomic_DNA"/>
</dbReference>
<sequence length="136" mass="15040">MMKMRKLFEAKEHVNLSTILVILKTVTESLHPRRHQHQFNIGHLQDPHYTTMQPTSSRAILLCPTSTTTPSSAIILFSASTTHLSSAITILSTSTTLPFKAPLIAYTSAVIPVSLQLFISELHRSVCTPSTSRDVL</sequence>
<evidence type="ECO:0000313" key="1">
    <source>
        <dbReference type="EMBL" id="KAL1006951.1"/>
    </source>
</evidence>
<protein>
    <submittedName>
        <fullName evidence="1">Uncharacterized protein</fullName>
    </submittedName>
</protein>
<evidence type="ECO:0000313" key="2">
    <source>
        <dbReference type="Proteomes" id="UP001557470"/>
    </source>
</evidence>
<dbReference type="AlphaFoldDB" id="A0ABD0Y0U8"/>
<dbReference type="Proteomes" id="UP001557470">
    <property type="component" value="Unassembled WGS sequence"/>
</dbReference>
<name>A0ABD0Y0U8_UMBPY</name>
<reference evidence="1 2" key="1">
    <citation type="submission" date="2024-06" db="EMBL/GenBank/DDBJ databases">
        <authorList>
            <person name="Pan Q."/>
            <person name="Wen M."/>
            <person name="Jouanno E."/>
            <person name="Zahm M."/>
            <person name="Klopp C."/>
            <person name="Cabau C."/>
            <person name="Louis A."/>
            <person name="Berthelot C."/>
            <person name="Parey E."/>
            <person name="Roest Crollius H."/>
            <person name="Montfort J."/>
            <person name="Robinson-Rechavi M."/>
            <person name="Bouchez O."/>
            <person name="Lampietro C."/>
            <person name="Lopez Roques C."/>
            <person name="Donnadieu C."/>
            <person name="Postlethwait J."/>
            <person name="Bobe J."/>
            <person name="Verreycken H."/>
            <person name="Guiguen Y."/>
        </authorList>
    </citation>
    <scope>NUCLEOTIDE SEQUENCE [LARGE SCALE GENOMIC DNA]</scope>
    <source>
        <strain evidence="1">Up_M1</strain>
        <tissue evidence="1">Testis</tissue>
    </source>
</reference>
<proteinExistence type="predicted"/>
<comment type="caution">
    <text evidence="1">The sequence shown here is derived from an EMBL/GenBank/DDBJ whole genome shotgun (WGS) entry which is preliminary data.</text>
</comment>
<organism evidence="1 2">
    <name type="scientific">Umbra pygmaea</name>
    <name type="common">Eastern mudminnow</name>
    <dbReference type="NCBI Taxonomy" id="75934"/>
    <lineage>
        <taxon>Eukaryota</taxon>
        <taxon>Metazoa</taxon>
        <taxon>Chordata</taxon>
        <taxon>Craniata</taxon>
        <taxon>Vertebrata</taxon>
        <taxon>Euteleostomi</taxon>
        <taxon>Actinopterygii</taxon>
        <taxon>Neopterygii</taxon>
        <taxon>Teleostei</taxon>
        <taxon>Protacanthopterygii</taxon>
        <taxon>Esociformes</taxon>
        <taxon>Umbridae</taxon>
        <taxon>Umbra</taxon>
    </lineage>
</organism>
<gene>
    <name evidence="1" type="ORF">UPYG_G00079570</name>
</gene>